<feature type="transmembrane region" description="Helical" evidence="2">
    <location>
        <begin position="104"/>
        <end position="127"/>
    </location>
</feature>
<dbReference type="GO" id="GO:0016020">
    <property type="term" value="C:membrane"/>
    <property type="evidence" value="ECO:0007669"/>
    <property type="project" value="InterPro"/>
</dbReference>
<keyword evidence="2" id="KW-1133">Transmembrane helix</keyword>
<dbReference type="Pfam" id="PF01066">
    <property type="entry name" value="CDP-OH_P_transf"/>
    <property type="match status" value="1"/>
</dbReference>
<name>A0A3B0U622_9ZZZZ</name>
<dbReference type="InterPro" id="IPR000462">
    <property type="entry name" value="CDP-OH_P_trans"/>
</dbReference>
<dbReference type="EMBL" id="UOEO01000125">
    <property type="protein sequence ID" value="VAW19929.1"/>
    <property type="molecule type" value="Genomic_DNA"/>
</dbReference>
<feature type="transmembrane region" description="Helical" evidence="2">
    <location>
        <begin position="143"/>
        <end position="162"/>
    </location>
</feature>
<evidence type="ECO:0000313" key="3">
    <source>
        <dbReference type="EMBL" id="VAW19929.1"/>
    </source>
</evidence>
<dbReference type="GO" id="GO:0008654">
    <property type="term" value="P:phospholipid biosynthetic process"/>
    <property type="evidence" value="ECO:0007669"/>
    <property type="project" value="InterPro"/>
</dbReference>
<dbReference type="InterPro" id="IPR043130">
    <property type="entry name" value="CDP-OH_PTrfase_TM_dom"/>
</dbReference>
<organism evidence="3">
    <name type="scientific">hydrothermal vent metagenome</name>
    <dbReference type="NCBI Taxonomy" id="652676"/>
    <lineage>
        <taxon>unclassified sequences</taxon>
        <taxon>metagenomes</taxon>
        <taxon>ecological metagenomes</taxon>
    </lineage>
</organism>
<dbReference type="AlphaFoldDB" id="A0A3B0U622"/>
<gene>
    <name evidence="3" type="ORF">MNBD_ALPHA12-2108</name>
</gene>
<keyword evidence="1" id="KW-0808">Transferase</keyword>
<feature type="transmembrane region" description="Helical" evidence="2">
    <location>
        <begin position="168"/>
        <end position="190"/>
    </location>
</feature>
<accession>A0A3B0U622</accession>
<dbReference type="Gene3D" id="1.20.120.1760">
    <property type="match status" value="1"/>
</dbReference>
<evidence type="ECO:0000256" key="2">
    <source>
        <dbReference type="SAM" id="Phobius"/>
    </source>
</evidence>
<keyword evidence="2" id="KW-0812">Transmembrane</keyword>
<evidence type="ECO:0000256" key="1">
    <source>
        <dbReference type="ARBA" id="ARBA00022679"/>
    </source>
</evidence>
<dbReference type="GO" id="GO:0016780">
    <property type="term" value="F:phosphotransferase activity, for other substituted phosphate groups"/>
    <property type="evidence" value="ECO:0007669"/>
    <property type="project" value="InterPro"/>
</dbReference>
<dbReference type="InterPro" id="IPR048254">
    <property type="entry name" value="CDP_ALCOHOL_P_TRANSF_CS"/>
</dbReference>
<feature type="transmembrane region" description="Helical" evidence="2">
    <location>
        <begin position="39"/>
        <end position="58"/>
    </location>
</feature>
<feature type="transmembrane region" description="Helical" evidence="2">
    <location>
        <begin position="12"/>
        <end position="33"/>
    </location>
</feature>
<keyword evidence="2" id="KW-0472">Membrane</keyword>
<proteinExistence type="predicted"/>
<dbReference type="PROSITE" id="PS00379">
    <property type="entry name" value="CDP_ALCOHOL_P_TRANSF"/>
    <property type="match status" value="1"/>
</dbReference>
<sequence>MRKLVAPPLDHIGKIIAYAGVSANTVTLVGLAIGLSGAGLIALGYYWFALVLVVLSRIADGLDGAVARATKPSDFGGYFDIVADFLFYGAVPLGFAFANQQQNGLVAAVLLLAFYVNGATFLGYAILAERLKLQSSSNTSKTIYFSAGLLEGTETIAFIIIICLWPSLFAPLGMIFAALTFFTAFARVLAAHKLYEPAKP</sequence>
<feature type="transmembrane region" description="Helical" evidence="2">
    <location>
        <begin position="78"/>
        <end position="98"/>
    </location>
</feature>
<protein>
    <submittedName>
        <fullName evidence="3">Phosphatidylglycerophosphate synthase</fullName>
    </submittedName>
</protein>
<reference evidence="3" key="1">
    <citation type="submission" date="2018-06" db="EMBL/GenBank/DDBJ databases">
        <authorList>
            <person name="Zhirakovskaya E."/>
        </authorList>
    </citation>
    <scope>NUCLEOTIDE SEQUENCE</scope>
</reference>